<evidence type="ECO:0000313" key="1">
    <source>
        <dbReference type="EMBL" id="KXT54183.1"/>
    </source>
</evidence>
<dbReference type="AlphaFoldDB" id="A0A139LS43"/>
<comment type="caution">
    <text evidence="1">The sequence shown here is derived from an EMBL/GenBank/DDBJ whole genome shotgun (WGS) entry which is preliminary data.</text>
</comment>
<gene>
    <name evidence="1" type="ORF">HMPREF2531_00995</name>
</gene>
<proteinExistence type="predicted"/>
<dbReference type="Proteomes" id="UP000070319">
    <property type="component" value="Unassembled WGS sequence"/>
</dbReference>
<evidence type="ECO:0000313" key="2">
    <source>
        <dbReference type="Proteomes" id="UP000070319"/>
    </source>
</evidence>
<dbReference type="EMBL" id="LTDF01000046">
    <property type="protein sequence ID" value="KXT54183.1"/>
    <property type="molecule type" value="Genomic_DNA"/>
</dbReference>
<accession>A0A139LS43</accession>
<reference evidence="1 2" key="1">
    <citation type="submission" date="2016-02" db="EMBL/GenBank/DDBJ databases">
        <authorList>
            <person name="Wen L."/>
            <person name="He K."/>
            <person name="Yang H."/>
        </authorList>
    </citation>
    <scope>NUCLEOTIDE SEQUENCE [LARGE SCALE GENOMIC DNA]</scope>
    <source>
        <strain evidence="1 2">KLE1704</strain>
    </source>
</reference>
<sequence>MNSFCLLYQLKLCKVTTNLMIMFYPCFSANKYYYIFAFTWNKNTTLVFS</sequence>
<name>A0A139LS43_9BACE</name>
<protein>
    <submittedName>
        <fullName evidence="1">Uncharacterized protein</fullName>
    </submittedName>
</protein>
<dbReference type="PATRIC" id="fig|329854.7.peg.1006"/>
<organism evidence="1">
    <name type="scientific">Bacteroides intestinalis</name>
    <dbReference type="NCBI Taxonomy" id="329854"/>
    <lineage>
        <taxon>Bacteria</taxon>
        <taxon>Pseudomonadati</taxon>
        <taxon>Bacteroidota</taxon>
        <taxon>Bacteroidia</taxon>
        <taxon>Bacteroidales</taxon>
        <taxon>Bacteroidaceae</taxon>
        <taxon>Bacteroides</taxon>
    </lineage>
</organism>